<accession>A0A3P7DJN9</accession>
<keyword evidence="3" id="KW-1185">Reference proteome</keyword>
<feature type="region of interest" description="Disordered" evidence="1">
    <location>
        <begin position="29"/>
        <end position="57"/>
    </location>
</feature>
<evidence type="ECO:0000313" key="2">
    <source>
        <dbReference type="EMBL" id="VDM09553.1"/>
    </source>
</evidence>
<name>A0A3P7DJN9_WUCBA</name>
<proteinExistence type="predicted"/>
<gene>
    <name evidence="2" type="ORF">WBA_LOCUS2939</name>
</gene>
<dbReference type="AlphaFoldDB" id="A0A3P7DJN9"/>
<feature type="compositionally biased region" description="Basic and acidic residues" evidence="1">
    <location>
        <begin position="34"/>
        <end position="46"/>
    </location>
</feature>
<organism evidence="2 3">
    <name type="scientific">Wuchereria bancrofti</name>
    <dbReference type="NCBI Taxonomy" id="6293"/>
    <lineage>
        <taxon>Eukaryota</taxon>
        <taxon>Metazoa</taxon>
        <taxon>Ecdysozoa</taxon>
        <taxon>Nematoda</taxon>
        <taxon>Chromadorea</taxon>
        <taxon>Rhabditida</taxon>
        <taxon>Spirurina</taxon>
        <taxon>Spiruromorpha</taxon>
        <taxon>Filarioidea</taxon>
        <taxon>Onchocercidae</taxon>
        <taxon>Wuchereria</taxon>
    </lineage>
</organism>
<dbReference type="InParanoid" id="A0A3P7DJN9"/>
<evidence type="ECO:0000256" key="1">
    <source>
        <dbReference type="SAM" id="MobiDB-lite"/>
    </source>
</evidence>
<dbReference type="EMBL" id="UYWW01000907">
    <property type="protein sequence ID" value="VDM09553.1"/>
    <property type="molecule type" value="Genomic_DNA"/>
</dbReference>
<sequence>MLRRDLDLYELRRDPDLYLGLRLLLDNSLSKSKPTGDRGREREREPRRRRRLTGNNERDTTFLRGVRERLFRPRERDRERRYGICY</sequence>
<reference evidence="2 3" key="1">
    <citation type="submission" date="2018-11" db="EMBL/GenBank/DDBJ databases">
        <authorList>
            <consortium name="Pathogen Informatics"/>
        </authorList>
    </citation>
    <scope>NUCLEOTIDE SEQUENCE [LARGE SCALE GENOMIC DNA]</scope>
</reference>
<dbReference type="Proteomes" id="UP000270924">
    <property type="component" value="Unassembled WGS sequence"/>
</dbReference>
<evidence type="ECO:0000313" key="3">
    <source>
        <dbReference type="Proteomes" id="UP000270924"/>
    </source>
</evidence>
<protein>
    <submittedName>
        <fullName evidence="2">Uncharacterized protein</fullName>
    </submittedName>
</protein>